<keyword evidence="6" id="KW-1133">Transmembrane helix</keyword>
<keyword evidence="8" id="KW-1185">Reference proteome</keyword>
<keyword evidence="3" id="KW-0378">Hydrolase</keyword>
<evidence type="ECO:0008006" key="9">
    <source>
        <dbReference type="Google" id="ProtNLM"/>
    </source>
</evidence>
<dbReference type="Proteomes" id="UP000254425">
    <property type="component" value="Chromosome"/>
</dbReference>
<dbReference type="GO" id="GO:0016787">
    <property type="term" value="F:hydrolase activity"/>
    <property type="evidence" value="ECO:0007669"/>
    <property type="project" value="UniProtKB-KW"/>
</dbReference>
<dbReference type="EMBL" id="CP031320">
    <property type="protein sequence ID" value="AXK34885.1"/>
    <property type="molecule type" value="Genomic_DNA"/>
</dbReference>
<dbReference type="SMART" id="SM00191">
    <property type="entry name" value="Int_alpha"/>
    <property type="match status" value="4"/>
</dbReference>
<dbReference type="PANTHER" id="PTHR23221">
    <property type="entry name" value="GLYCOSYLPHOSPHATIDYLINOSITOL PHOSPHOLIPASE D"/>
    <property type="match status" value="1"/>
</dbReference>
<name>A0A345XTB9_9ACTN</name>
<evidence type="ECO:0000313" key="7">
    <source>
        <dbReference type="EMBL" id="AXK34885.1"/>
    </source>
</evidence>
<feature type="region of interest" description="Disordered" evidence="5">
    <location>
        <begin position="103"/>
        <end position="122"/>
    </location>
</feature>
<proteinExistence type="predicted"/>
<reference evidence="7 8" key="1">
    <citation type="submission" date="2018-07" db="EMBL/GenBank/DDBJ databases">
        <title>Draft genome of the type strain Streptomyces armeniacus ATCC 15676.</title>
        <authorList>
            <person name="Labana P."/>
            <person name="Gosse J.T."/>
            <person name="Boddy C.N."/>
        </authorList>
    </citation>
    <scope>NUCLEOTIDE SEQUENCE [LARGE SCALE GENOMIC DNA]</scope>
    <source>
        <strain evidence="7 8">ATCC 15676</strain>
    </source>
</reference>
<evidence type="ECO:0000256" key="4">
    <source>
        <dbReference type="ARBA" id="ARBA00023180"/>
    </source>
</evidence>
<dbReference type="Gene3D" id="2.130.10.130">
    <property type="entry name" value="Integrin alpha, N-terminal"/>
    <property type="match status" value="3"/>
</dbReference>
<keyword evidence="1" id="KW-0732">Signal</keyword>
<keyword evidence="4" id="KW-0325">Glycoprotein</keyword>
<protein>
    <recommendedName>
        <fullName evidence="9">VCBS repeat-containing protein</fullName>
    </recommendedName>
</protein>
<dbReference type="AlphaFoldDB" id="A0A345XTB9"/>
<organism evidence="7 8">
    <name type="scientific">Streptomyces armeniacus</name>
    <dbReference type="NCBI Taxonomy" id="83291"/>
    <lineage>
        <taxon>Bacteria</taxon>
        <taxon>Bacillati</taxon>
        <taxon>Actinomycetota</taxon>
        <taxon>Actinomycetes</taxon>
        <taxon>Kitasatosporales</taxon>
        <taxon>Streptomycetaceae</taxon>
        <taxon>Streptomyces</taxon>
    </lineage>
</organism>
<dbReference type="Pfam" id="PF01839">
    <property type="entry name" value="FG-GAP"/>
    <property type="match status" value="2"/>
</dbReference>
<sequence>MSHVRDSVSPGGRRSRKARAGRLSAAGAAMLLTTGGLTVAMLTSQQGNAASEGTPPAAKKADVGDDFNGDGYADLVSGAPGGTVGGKSNAGYVAVTYGSDKGLDPSNKKVVSRSTKGVPGSAVGKQRFGASFSKGDLDGDGYGDLAIGSADPSAGSVILWGSADGLTGGTAVPSYGTTPQIGDFDGDEQADIALLGDPGTSGDDPVKQPAALWKGPVTRSGTPADKLDFLDESEWDGANNSATSVSGPSTVRGVGDVNGDGRQDLAFWHYEGDGMHSSDALLGSPSGFKVSAGPDSDGADMDLGDVDGDGYDDMVVSGGSDLFDEVTVAFGTKDGLSADRRQTFDQSIEGFPGEPPADGEMLGSCVSVADVTGDGRAEVALGISWKAVGDKTDAGAVALLHGAESGVTGTGSQVLNQDSPDVPGVAEDNDEFGAGCALLDVDGDGHRDLNVSSTEENDSSGAVWSLRGTAEGLTTENATSFGPGDLGASGTKAQLGDSIR</sequence>
<evidence type="ECO:0000256" key="3">
    <source>
        <dbReference type="ARBA" id="ARBA00022801"/>
    </source>
</evidence>
<feature type="region of interest" description="Disordered" evidence="5">
    <location>
        <begin position="196"/>
        <end position="224"/>
    </location>
</feature>
<dbReference type="SUPFAM" id="SSF69318">
    <property type="entry name" value="Integrin alpha N-terminal domain"/>
    <property type="match status" value="1"/>
</dbReference>
<keyword evidence="2" id="KW-0677">Repeat</keyword>
<gene>
    <name evidence="7" type="ORF">DVA86_21775</name>
</gene>
<feature type="region of interest" description="Disordered" evidence="5">
    <location>
        <begin position="447"/>
        <end position="500"/>
    </location>
</feature>
<feature type="region of interest" description="Disordered" evidence="5">
    <location>
        <begin position="1"/>
        <end position="22"/>
    </location>
</feature>
<dbReference type="RefSeq" id="WP_208880653.1">
    <property type="nucleotide sequence ID" value="NZ_CP031320.1"/>
</dbReference>
<dbReference type="InterPro" id="IPR028994">
    <property type="entry name" value="Integrin_alpha_N"/>
</dbReference>
<feature type="transmembrane region" description="Helical" evidence="6">
    <location>
        <begin position="20"/>
        <end position="42"/>
    </location>
</feature>
<dbReference type="InterPro" id="IPR013517">
    <property type="entry name" value="FG-GAP"/>
</dbReference>
<keyword evidence="6" id="KW-0812">Transmembrane</keyword>
<dbReference type="PANTHER" id="PTHR23221:SF7">
    <property type="entry name" value="PHOSPHATIDYLINOSITOL-GLYCAN-SPECIFIC PHOSPHOLIPASE D"/>
    <property type="match status" value="1"/>
</dbReference>
<accession>A0A345XTB9</accession>
<dbReference type="KEGG" id="sarm:DVA86_21775"/>
<evidence type="ECO:0000256" key="5">
    <source>
        <dbReference type="SAM" id="MobiDB-lite"/>
    </source>
</evidence>
<dbReference type="InterPro" id="IPR013519">
    <property type="entry name" value="Int_alpha_beta-p"/>
</dbReference>
<feature type="compositionally biased region" description="Polar residues" evidence="5">
    <location>
        <begin position="450"/>
        <end position="462"/>
    </location>
</feature>
<evidence type="ECO:0000313" key="8">
    <source>
        <dbReference type="Proteomes" id="UP000254425"/>
    </source>
</evidence>
<evidence type="ECO:0000256" key="2">
    <source>
        <dbReference type="ARBA" id="ARBA00022737"/>
    </source>
</evidence>
<evidence type="ECO:0000256" key="1">
    <source>
        <dbReference type="ARBA" id="ARBA00022729"/>
    </source>
</evidence>
<keyword evidence="6" id="KW-0472">Membrane</keyword>
<evidence type="ECO:0000256" key="6">
    <source>
        <dbReference type="SAM" id="Phobius"/>
    </source>
</evidence>